<comment type="similarity">
    <text evidence="1">Belongs to the LytR/CpsA/Psr (LCP) family.</text>
</comment>
<dbReference type="InterPro" id="IPR004474">
    <property type="entry name" value="LytR_CpsA_psr"/>
</dbReference>
<dbReference type="PANTHER" id="PTHR33392:SF6">
    <property type="entry name" value="POLYISOPRENYL-TEICHOIC ACID--PEPTIDOGLYCAN TEICHOIC ACID TRANSFERASE TAGU"/>
    <property type="match status" value="1"/>
</dbReference>
<dbReference type="Proteomes" id="UP000199288">
    <property type="component" value="Unassembled WGS sequence"/>
</dbReference>
<keyword evidence="4" id="KW-1185">Reference proteome</keyword>
<sequence>MLLLAWPIGLLLWANSKLDRVEALSGAGDTPGTTYLLAGSDSRDDGEIPDGTQGQRTDTIILLNRAPNGQTSLVSLPRDTYVAIPGHGNNKLNAAYAIGGAPLLVQTVEGLTGITIDHYVEIGMGGVRQIVDAVGGVNLCLDYDVNDPKSELVWKAGCHEADGATALAFSRMRYSDPRGDMGRQDRQRQVISSVVKKAASPSFIINPFSQLSAVNAGTGALQVDTDTGIIDLAYLAWYFKSASGEGGLTGHPPIASYSFRPGKIGAAVKLDTERATAFFTKMTDGTLTEADMTIAPAG</sequence>
<evidence type="ECO:0000259" key="2">
    <source>
        <dbReference type="Pfam" id="PF03816"/>
    </source>
</evidence>
<protein>
    <submittedName>
        <fullName evidence="3">Transcriptional attenuator, LytR family</fullName>
    </submittedName>
</protein>
<organism evidence="3 4">
    <name type="scientific">Bowdeniella nasicola</name>
    <dbReference type="NCBI Taxonomy" id="208480"/>
    <lineage>
        <taxon>Bacteria</taxon>
        <taxon>Bacillati</taxon>
        <taxon>Actinomycetota</taxon>
        <taxon>Actinomycetes</taxon>
        <taxon>Actinomycetales</taxon>
        <taxon>Actinomycetaceae</taxon>
        <taxon>Bowdeniella</taxon>
    </lineage>
</organism>
<dbReference type="Gene3D" id="3.40.630.190">
    <property type="entry name" value="LCP protein"/>
    <property type="match status" value="1"/>
</dbReference>
<reference evidence="4" key="1">
    <citation type="submission" date="2016-10" db="EMBL/GenBank/DDBJ databases">
        <authorList>
            <person name="Varghese N."/>
            <person name="Submissions S."/>
        </authorList>
    </citation>
    <scope>NUCLEOTIDE SEQUENCE [LARGE SCALE GENOMIC DNA]</scope>
    <source>
        <strain evidence="4">KPR-1</strain>
    </source>
</reference>
<gene>
    <name evidence="3" type="ORF">SAMN02910418_00097</name>
</gene>
<name>A0A1H3VJ22_9ACTO</name>
<accession>A0A1H3VJ22</accession>
<dbReference type="PANTHER" id="PTHR33392">
    <property type="entry name" value="POLYISOPRENYL-TEICHOIC ACID--PEPTIDOGLYCAN TEICHOIC ACID TRANSFERASE TAGU"/>
    <property type="match status" value="1"/>
</dbReference>
<evidence type="ECO:0000256" key="1">
    <source>
        <dbReference type="ARBA" id="ARBA00006068"/>
    </source>
</evidence>
<feature type="domain" description="Cell envelope-related transcriptional attenuator" evidence="2">
    <location>
        <begin position="56"/>
        <end position="199"/>
    </location>
</feature>
<dbReference type="NCBIfam" id="TIGR00350">
    <property type="entry name" value="lytR_cpsA_psr"/>
    <property type="match status" value="1"/>
</dbReference>
<dbReference type="InterPro" id="IPR050922">
    <property type="entry name" value="LytR/CpsA/Psr_CW_biosynth"/>
</dbReference>
<proteinExistence type="inferred from homology"/>
<dbReference type="AlphaFoldDB" id="A0A1H3VJ22"/>
<dbReference type="EMBL" id="FNQV01000001">
    <property type="protein sequence ID" value="SDZ74766.1"/>
    <property type="molecule type" value="Genomic_DNA"/>
</dbReference>
<evidence type="ECO:0000313" key="3">
    <source>
        <dbReference type="EMBL" id="SDZ74766.1"/>
    </source>
</evidence>
<dbReference type="Pfam" id="PF03816">
    <property type="entry name" value="LytR_cpsA_psr"/>
    <property type="match status" value="1"/>
</dbReference>
<evidence type="ECO:0000313" key="4">
    <source>
        <dbReference type="Proteomes" id="UP000199288"/>
    </source>
</evidence>